<keyword evidence="3 6" id="KW-0812">Transmembrane</keyword>
<organism evidence="8 9">
    <name type="scientific">Savagea serpentis</name>
    <dbReference type="NCBI Taxonomy" id="2785297"/>
    <lineage>
        <taxon>Bacteria</taxon>
        <taxon>Bacillati</taxon>
        <taxon>Bacillota</taxon>
        <taxon>Bacilli</taxon>
        <taxon>Bacillales</taxon>
        <taxon>Caryophanaceae</taxon>
        <taxon>Savagea</taxon>
    </lineage>
</organism>
<dbReference type="Proteomes" id="UP000622653">
    <property type="component" value="Unassembled WGS sequence"/>
</dbReference>
<evidence type="ECO:0000313" key="8">
    <source>
        <dbReference type="EMBL" id="MBF4501721.1"/>
    </source>
</evidence>
<gene>
    <name evidence="8" type="ORF">IRY55_10125</name>
</gene>
<dbReference type="Pfam" id="PF06271">
    <property type="entry name" value="RDD"/>
    <property type="match status" value="1"/>
</dbReference>
<dbReference type="InterPro" id="IPR051791">
    <property type="entry name" value="Pra-immunoreactive"/>
</dbReference>
<feature type="domain" description="RDD" evidence="7">
    <location>
        <begin position="16"/>
        <end position="143"/>
    </location>
</feature>
<dbReference type="PANTHER" id="PTHR36115">
    <property type="entry name" value="PROLINE-RICH ANTIGEN HOMOLOG-RELATED"/>
    <property type="match status" value="1"/>
</dbReference>
<dbReference type="RefSeq" id="WP_194563205.1">
    <property type="nucleotide sequence ID" value="NZ_JADKPV010000005.1"/>
</dbReference>
<dbReference type="PANTHER" id="PTHR36115:SF9">
    <property type="entry name" value="LMO1584 PROTEIN"/>
    <property type="match status" value="1"/>
</dbReference>
<proteinExistence type="predicted"/>
<evidence type="ECO:0000256" key="3">
    <source>
        <dbReference type="ARBA" id="ARBA00022692"/>
    </source>
</evidence>
<dbReference type="AlphaFoldDB" id="A0A8J7G7E4"/>
<keyword evidence="2" id="KW-1003">Cell membrane</keyword>
<feature type="transmembrane region" description="Helical" evidence="6">
    <location>
        <begin position="21"/>
        <end position="41"/>
    </location>
</feature>
<keyword evidence="9" id="KW-1185">Reference proteome</keyword>
<evidence type="ECO:0000259" key="7">
    <source>
        <dbReference type="Pfam" id="PF06271"/>
    </source>
</evidence>
<dbReference type="EMBL" id="JADKPV010000005">
    <property type="protein sequence ID" value="MBF4501721.1"/>
    <property type="molecule type" value="Genomic_DNA"/>
</dbReference>
<protein>
    <submittedName>
        <fullName evidence="8">RDD family protein</fullName>
    </submittedName>
</protein>
<sequence>MIERQATTADQYELKYAGFWVRFWAFVLDMLTVNAIGAILVKPLFKWFGWSLSKGWFLFFTPYRITLFIIAFLYFAIMTKKLGQTLGKMIVGIQVKSAFDTPLTWKQVFFREVIGRFISRLLVLPYLSIPFLPKKEAVHDLIADTVVVYEDTYALKHQPIFREPAIPTNRVEQPEVQ</sequence>
<accession>A0A8J7G7E4</accession>
<reference evidence="8" key="1">
    <citation type="submission" date="2020-11" db="EMBL/GenBank/DDBJ databases">
        <title>Multidrug resistant novel bacterium Savagea serpentis sp. nov., isolated from the scats of a vine snake (Ahaetulla nasuta).</title>
        <authorList>
            <person name="Venkata Ramana V."/>
            <person name="Vikas Patil S."/>
            <person name="Yogita Lugani V."/>
        </authorList>
    </citation>
    <scope>NUCLEOTIDE SEQUENCE</scope>
    <source>
        <strain evidence="8">SN6</strain>
    </source>
</reference>
<evidence type="ECO:0000313" key="9">
    <source>
        <dbReference type="Proteomes" id="UP000622653"/>
    </source>
</evidence>
<keyword evidence="5 6" id="KW-0472">Membrane</keyword>
<evidence type="ECO:0000256" key="4">
    <source>
        <dbReference type="ARBA" id="ARBA00022989"/>
    </source>
</evidence>
<comment type="caution">
    <text evidence="8">The sequence shown here is derived from an EMBL/GenBank/DDBJ whole genome shotgun (WGS) entry which is preliminary data.</text>
</comment>
<dbReference type="GO" id="GO:0005886">
    <property type="term" value="C:plasma membrane"/>
    <property type="evidence" value="ECO:0007669"/>
    <property type="project" value="UniProtKB-SubCell"/>
</dbReference>
<evidence type="ECO:0000256" key="6">
    <source>
        <dbReference type="SAM" id="Phobius"/>
    </source>
</evidence>
<keyword evidence="4 6" id="KW-1133">Transmembrane helix</keyword>
<evidence type="ECO:0000256" key="5">
    <source>
        <dbReference type="ARBA" id="ARBA00023136"/>
    </source>
</evidence>
<evidence type="ECO:0000256" key="1">
    <source>
        <dbReference type="ARBA" id="ARBA00004651"/>
    </source>
</evidence>
<name>A0A8J7G7E4_9BACL</name>
<feature type="transmembrane region" description="Helical" evidence="6">
    <location>
        <begin position="56"/>
        <end position="77"/>
    </location>
</feature>
<dbReference type="InterPro" id="IPR010432">
    <property type="entry name" value="RDD"/>
</dbReference>
<comment type="subcellular location">
    <subcellularLocation>
        <location evidence="1">Cell membrane</location>
        <topology evidence="1">Multi-pass membrane protein</topology>
    </subcellularLocation>
</comment>
<evidence type="ECO:0000256" key="2">
    <source>
        <dbReference type="ARBA" id="ARBA00022475"/>
    </source>
</evidence>